<comment type="caution">
    <text evidence="11">The sequence shown here is derived from an EMBL/GenBank/DDBJ whole genome shotgun (WGS) entry which is preliminary data.</text>
</comment>
<proteinExistence type="inferred from homology"/>
<dbReference type="SUPFAM" id="SSF50630">
    <property type="entry name" value="Acid proteases"/>
    <property type="match status" value="1"/>
</dbReference>
<keyword evidence="5 7" id="KW-1015">Disulfide bond</keyword>
<organism evidence="11 12">
    <name type="scientific">Pipistrellus kuhlii</name>
    <name type="common">Kuhl's pipistrelle</name>
    <dbReference type="NCBI Taxonomy" id="59472"/>
    <lineage>
        <taxon>Eukaryota</taxon>
        <taxon>Metazoa</taxon>
        <taxon>Chordata</taxon>
        <taxon>Craniata</taxon>
        <taxon>Vertebrata</taxon>
        <taxon>Euteleostomi</taxon>
        <taxon>Mammalia</taxon>
        <taxon>Eutheria</taxon>
        <taxon>Laurasiatheria</taxon>
        <taxon>Chiroptera</taxon>
        <taxon>Yangochiroptera</taxon>
        <taxon>Vespertilionidae</taxon>
        <taxon>Pipistrellus</taxon>
    </lineage>
</organism>
<dbReference type="Gene3D" id="6.10.140.60">
    <property type="match status" value="1"/>
</dbReference>
<dbReference type="FunFam" id="2.40.70.10:FF:000006">
    <property type="entry name" value="Cathepsin E"/>
    <property type="match status" value="1"/>
</dbReference>
<evidence type="ECO:0000256" key="1">
    <source>
        <dbReference type="ARBA" id="ARBA00004613"/>
    </source>
</evidence>
<dbReference type="InterPro" id="IPR001461">
    <property type="entry name" value="Aspartic_peptidase_A1"/>
</dbReference>
<dbReference type="PRINTS" id="PR00792">
    <property type="entry name" value="PEPSIN"/>
</dbReference>
<dbReference type="GO" id="GO:0005576">
    <property type="term" value="C:extracellular region"/>
    <property type="evidence" value="ECO:0007669"/>
    <property type="project" value="UniProtKB-SubCell"/>
</dbReference>
<dbReference type="GO" id="GO:0006508">
    <property type="term" value="P:proteolysis"/>
    <property type="evidence" value="ECO:0007669"/>
    <property type="project" value="UniProtKB-KW"/>
</dbReference>
<feature type="disulfide bond" evidence="7">
    <location>
        <begin position="263"/>
        <end position="267"/>
    </location>
</feature>
<evidence type="ECO:0000256" key="6">
    <source>
        <dbReference type="PIRSR" id="PIRSR601461-1"/>
    </source>
</evidence>
<evidence type="ECO:0000256" key="9">
    <source>
        <dbReference type="SAM" id="SignalP"/>
    </source>
</evidence>
<feature type="domain" description="Peptidase A1" evidence="10">
    <location>
        <begin position="71"/>
        <end position="377"/>
    </location>
</feature>
<keyword evidence="8" id="KW-0645">Protease</keyword>
<dbReference type="Proteomes" id="UP000558488">
    <property type="component" value="Unassembled WGS sequence"/>
</dbReference>
<dbReference type="Pfam" id="PF07966">
    <property type="entry name" value="A1_Propeptide"/>
    <property type="match status" value="1"/>
</dbReference>
<dbReference type="AlphaFoldDB" id="A0A7J7X1Z3"/>
<comment type="subcellular location">
    <subcellularLocation>
        <location evidence="1">Secreted</location>
    </subcellularLocation>
</comment>
<keyword evidence="4 9" id="KW-0732">Signal</keyword>
<dbReference type="PANTHER" id="PTHR47966">
    <property type="entry name" value="BETA-SITE APP-CLEAVING ENZYME, ISOFORM A-RELATED"/>
    <property type="match status" value="1"/>
</dbReference>
<keyword evidence="12" id="KW-1185">Reference proteome</keyword>
<dbReference type="PROSITE" id="PS00141">
    <property type="entry name" value="ASP_PROTEASE"/>
    <property type="match status" value="1"/>
</dbReference>
<sequence>MWWIGLLSLVALSEGLVTIPLTKIKSTPESLREKDLLRDYLRQHPHSHTYQFLSKKFVSKEPLRNYKDMYYVGTISIGTPPQEFSVVFDTGSALLWVPSIGCSHRLCGKHKIFDPRASSTFRSTTQYFDLLYGSGRVIGVLGYDDVRVGDLVCKSQAVGLTWFDFGKAMRISDFDGIMGLAYPSLALRNTTPVFDNMWNQGLISENVFAFYLSSNEKNDSVVMFGGVDHSYHRGELQWVPVSEQVHWQVTVDSISMDGKVVACANSCQAIMDTGTSLMIGPTDPMINIMRDISIQKMRSGWYVVNCTAIPSLPDIVFTINGIAYPVPASAYIRREETGSCLTNLYGSDFSSSWVLGDVFLRLYFTVFDRANNRIGLAPARA</sequence>
<dbReference type="FunFam" id="2.40.70.10:FF:000004">
    <property type="entry name" value="Pepsin A"/>
    <property type="match status" value="1"/>
</dbReference>
<feature type="disulfide bond" evidence="7">
    <location>
        <begin position="102"/>
        <end position="107"/>
    </location>
</feature>
<dbReference type="PROSITE" id="PS51767">
    <property type="entry name" value="PEPTIDASE_A1"/>
    <property type="match status" value="1"/>
</dbReference>
<keyword evidence="3" id="KW-0964">Secreted</keyword>
<dbReference type="PANTHER" id="PTHR47966:SF49">
    <property type="entry name" value="PEPSIN A-5"/>
    <property type="match status" value="1"/>
</dbReference>
<feature type="disulfide bond" evidence="7">
    <location>
        <begin position="306"/>
        <end position="340"/>
    </location>
</feature>
<name>A0A7J7X1Z3_PIPKU</name>
<evidence type="ECO:0000256" key="3">
    <source>
        <dbReference type="ARBA" id="ARBA00022525"/>
    </source>
</evidence>
<dbReference type="EMBL" id="JACAGB010000009">
    <property type="protein sequence ID" value="KAF6343420.1"/>
    <property type="molecule type" value="Genomic_DNA"/>
</dbReference>
<evidence type="ECO:0000256" key="5">
    <source>
        <dbReference type="ARBA" id="ARBA00023157"/>
    </source>
</evidence>
<dbReference type="GO" id="GO:0004190">
    <property type="term" value="F:aspartic-type endopeptidase activity"/>
    <property type="evidence" value="ECO:0007669"/>
    <property type="project" value="UniProtKB-KW"/>
</dbReference>
<dbReference type="InterPro" id="IPR012848">
    <property type="entry name" value="Aspartic_peptidase_N"/>
</dbReference>
<keyword evidence="8" id="KW-0064">Aspartyl protease</keyword>
<reference evidence="11 12" key="1">
    <citation type="journal article" date="2020" name="Nature">
        <title>Six reference-quality genomes reveal evolution of bat adaptations.</title>
        <authorList>
            <person name="Jebb D."/>
            <person name="Huang Z."/>
            <person name="Pippel M."/>
            <person name="Hughes G.M."/>
            <person name="Lavrichenko K."/>
            <person name="Devanna P."/>
            <person name="Winkler S."/>
            <person name="Jermiin L.S."/>
            <person name="Skirmuntt E.C."/>
            <person name="Katzourakis A."/>
            <person name="Burkitt-Gray L."/>
            <person name="Ray D.A."/>
            <person name="Sullivan K.A.M."/>
            <person name="Roscito J.G."/>
            <person name="Kirilenko B.M."/>
            <person name="Davalos L.M."/>
            <person name="Corthals A.P."/>
            <person name="Power M.L."/>
            <person name="Jones G."/>
            <person name="Ransome R.D."/>
            <person name="Dechmann D.K.N."/>
            <person name="Locatelli A.G."/>
            <person name="Puechmaille S.J."/>
            <person name="Fedrigo O."/>
            <person name="Jarvis E.D."/>
            <person name="Hiller M."/>
            <person name="Vernes S.C."/>
            <person name="Myers E.W."/>
            <person name="Teeling E.C."/>
        </authorList>
    </citation>
    <scope>NUCLEOTIDE SEQUENCE [LARGE SCALE GENOMIC DNA]</scope>
    <source>
        <strain evidence="11">MPipKuh1</strain>
        <tissue evidence="11">Flight muscle</tissue>
    </source>
</reference>
<dbReference type="Gene3D" id="2.40.70.10">
    <property type="entry name" value="Acid Proteases"/>
    <property type="match status" value="2"/>
</dbReference>
<dbReference type="InterPro" id="IPR001969">
    <property type="entry name" value="Aspartic_peptidase_AS"/>
</dbReference>
<evidence type="ECO:0000313" key="12">
    <source>
        <dbReference type="Proteomes" id="UP000558488"/>
    </source>
</evidence>
<feature type="active site" evidence="6">
    <location>
        <position position="89"/>
    </location>
</feature>
<evidence type="ECO:0000256" key="4">
    <source>
        <dbReference type="ARBA" id="ARBA00022729"/>
    </source>
</evidence>
<feature type="active site" evidence="6">
    <location>
        <position position="272"/>
    </location>
</feature>
<dbReference type="InterPro" id="IPR033121">
    <property type="entry name" value="PEPTIDASE_A1"/>
</dbReference>
<comment type="similarity">
    <text evidence="2 8">Belongs to the peptidase A1 family.</text>
</comment>
<evidence type="ECO:0000313" key="11">
    <source>
        <dbReference type="EMBL" id="KAF6343420.1"/>
    </source>
</evidence>
<evidence type="ECO:0000256" key="7">
    <source>
        <dbReference type="PIRSR" id="PIRSR601461-2"/>
    </source>
</evidence>
<dbReference type="InterPro" id="IPR021109">
    <property type="entry name" value="Peptidase_aspartic_dom_sf"/>
</dbReference>
<accession>A0A7J7X1Z3</accession>
<dbReference type="Pfam" id="PF00026">
    <property type="entry name" value="Asp"/>
    <property type="match status" value="1"/>
</dbReference>
<gene>
    <name evidence="11" type="ORF">mPipKuh1_013394</name>
</gene>
<evidence type="ECO:0000256" key="8">
    <source>
        <dbReference type="RuleBase" id="RU000454"/>
    </source>
</evidence>
<evidence type="ECO:0000256" key="2">
    <source>
        <dbReference type="ARBA" id="ARBA00007447"/>
    </source>
</evidence>
<evidence type="ECO:0000259" key="10">
    <source>
        <dbReference type="PROSITE" id="PS51767"/>
    </source>
</evidence>
<feature type="signal peptide" evidence="9">
    <location>
        <begin position="1"/>
        <end position="15"/>
    </location>
</feature>
<feature type="chain" id="PRO_5029678411" evidence="9">
    <location>
        <begin position="16"/>
        <end position="381"/>
    </location>
</feature>
<keyword evidence="8" id="KW-0378">Hydrolase</keyword>
<protein>
    <submittedName>
        <fullName evidence="11">Pepsinogen A3</fullName>
    </submittedName>
</protein>